<accession>A0AAV7QAS3</accession>
<feature type="region of interest" description="Disordered" evidence="1">
    <location>
        <begin position="1"/>
        <end position="71"/>
    </location>
</feature>
<evidence type="ECO:0000313" key="3">
    <source>
        <dbReference type="Proteomes" id="UP001066276"/>
    </source>
</evidence>
<comment type="caution">
    <text evidence="2">The sequence shown here is derived from an EMBL/GenBank/DDBJ whole genome shotgun (WGS) entry which is preliminary data.</text>
</comment>
<feature type="compositionally biased region" description="Basic and acidic residues" evidence="1">
    <location>
        <begin position="1"/>
        <end position="18"/>
    </location>
</feature>
<dbReference type="EMBL" id="JANPWB010000010">
    <property type="protein sequence ID" value="KAJ1135313.1"/>
    <property type="molecule type" value="Genomic_DNA"/>
</dbReference>
<keyword evidence="3" id="KW-1185">Reference proteome</keyword>
<dbReference type="Proteomes" id="UP001066276">
    <property type="component" value="Chromosome 6"/>
</dbReference>
<evidence type="ECO:0000313" key="2">
    <source>
        <dbReference type="EMBL" id="KAJ1135313.1"/>
    </source>
</evidence>
<evidence type="ECO:0000256" key="1">
    <source>
        <dbReference type="SAM" id="MobiDB-lite"/>
    </source>
</evidence>
<protein>
    <submittedName>
        <fullName evidence="2">Uncharacterized protein</fullName>
    </submittedName>
</protein>
<gene>
    <name evidence="2" type="ORF">NDU88_001753</name>
</gene>
<name>A0AAV7QAS3_PLEWA</name>
<sequence>MPKQEDGDYGRPDTKDASGEMETADIGRTEESGEESEEVKRAQETDFPVEVESTNKNAETNCHFPGGTWLM</sequence>
<organism evidence="2 3">
    <name type="scientific">Pleurodeles waltl</name>
    <name type="common">Iberian ribbed newt</name>
    <dbReference type="NCBI Taxonomy" id="8319"/>
    <lineage>
        <taxon>Eukaryota</taxon>
        <taxon>Metazoa</taxon>
        <taxon>Chordata</taxon>
        <taxon>Craniata</taxon>
        <taxon>Vertebrata</taxon>
        <taxon>Euteleostomi</taxon>
        <taxon>Amphibia</taxon>
        <taxon>Batrachia</taxon>
        <taxon>Caudata</taxon>
        <taxon>Salamandroidea</taxon>
        <taxon>Salamandridae</taxon>
        <taxon>Pleurodelinae</taxon>
        <taxon>Pleurodeles</taxon>
    </lineage>
</organism>
<proteinExistence type="predicted"/>
<reference evidence="2" key="1">
    <citation type="journal article" date="2022" name="bioRxiv">
        <title>Sequencing and chromosome-scale assembly of the giantPleurodeles waltlgenome.</title>
        <authorList>
            <person name="Brown T."/>
            <person name="Elewa A."/>
            <person name="Iarovenko S."/>
            <person name="Subramanian E."/>
            <person name="Araus A.J."/>
            <person name="Petzold A."/>
            <person name="Susuki M."/>
            <person name="Suzuki K.-i.T."/>
            <person name="Hayashi T."/>
            <person name="Toyoda A."/>
            <person name="Oliveira C."/>
            <person name="Osipova E."/>
            <person name="Leigh N.D."/>
            <person name="Simon A."/>
            <person name="Yun M.H."/>
        </authorList>
    </citation>
    <scope>NUCLEOTIDE SEQUENCE</scope>
    <source>
        <strain evidence="2">20211129_DDA</strain>
        <tissue evidence="2">Liver</tissue>
    </source>
</reference>
<dbReference type="AlphaFoldDB" id="A0AAV7QAS3"/>